<feature type="region of interest" description="Disordered" evidence="1">
    <location>
        <begin position="177"/>
        <end position="200"/>
    </location>
</feature>
<feature type="region of interest" description="Disordered" evidence="1">
    <location>
        <begin position="386"/>
        <end position="421"/>
    </location>
</feature>
<name>A0ABP8ZTM8_9ACTN</name>
<accession>A0ABP8ZTM8</accession>
<reference evidence="3" key="1">
    <citation type="journal article" date="2019" name="Int. J. Syst. Evol. Microbiol.">
        <title>The Global Catalogue of Microorganisms (GCM) 10K type strain sequencing project: providing services to taxonomists for standard genome sequencing and annotation.</title>
        <authorList>
            <consortium name="The Broad Institute Genomics Platform"/>
            <consortium name="The Broad Institute Genome Sequencing Center for Infectious Disease"/>
            <person name="Wu L."/>
            <person name="Ma J."/>
        </authorList>
    </citation>
    <scope>NUCLEOTIDE SEQUENCE [LARGE SCALE GENOMIC DNA]</scope>
    <source>
        <strain evidence="3">JCM 18324</strain>
    </source>
</reference>
<comment type="caution">
    <text evidence="2">The sequence shown here is derived from an EMBL/GenBank/DDBJ whole genome shotgun (WGS) entry which is preliminary data.</text>
</comment>
<evidence type="ECO:0000313" key="3">
    <source>
        <dbReference type="Proteomes" id="UP001501147"/>
    </source>
</evidence>
<feature type="region of interest" description="Disordered" evidence="1">
    <location>
        <begin position="36"/>
        <end position="110"/>
    </location>
</feature>
<organism evidence="2 3">
    <name type="scientific">Streptomyces sanyensis</name>
    <dbReference type="NCBI Taxonomy" id="568869"/>
    <lineage>
        <taxon>Bacteria</taxon>
        <taxon>Bacillati</taxon>
        <taxon>Actinomycetota</taxon>
        <taxon>Actinomycetes</taxon>
        <taxon>Kitasatosporales</taxon>
        <taxon>Streptomycetaceae</taxon>
        <taxon>Streptomyces</taxon>
    </lineage>
</organism>
<keyword evidence="3" id="KW-1185">Reference proteome</keyword>
<proteinExistence type="predicted"/>
<evidence type="ECO:0000313" key="2">
    <source>
        <dbReference type="EMBL" id="GAA4765907.1"/>
    </source>
</evidence>
<evidence type="ECO:0000256" key="1">
    <source>
        <dbReference type="SAM" id="MobiDB-lite"/>
    </source>
</evidence>
<dbReference type="RefSeq" id="WP_345609905.1">
    <property type="nucleotide sequence ID" value="NZ_BAABJV010000002.1"/>
</dbReference>
<dbReference type="Proteomes" id="UP001501147">
    <property type="component" value="Unassembled WGS sequence"/>
</dbReference>
<protein>
    <submittedName>
        <fullName evidence="2">Membrane protein</fullName>
    </submittedName>
</protein>
<sequence>MSSTQDTHESTRRRRSRLAVASVAVAVLVAGGGGAWLASGGSDGTGAPSGAEAETRAGEPAPLLALDGAGGDPGSIAPGEPDPNGGGVVYRPEGELPEGPERAAVQRASGSVTEAEVSRLAEALGLAGPPELAGQVWKIGSDKDGSGPVLQVDRQAPGTWTFARFGPNPGGDNCLKGKECPSGGPSADGPREPGPAVGEEEAERAAAPVLEAVGQGDARLRSDQLMGAVRVVNADPVVDGLPTYGWSTGVQVGADGQVVGGSGHLKEPVRSHSYPVVSADEAVKALNEEGRGSGRVGIGGCATPVPHQDDLPADPGLPQRPCDPAAATTKAAPEVLTITEAEFGLAAQLVDGRQALVPSWLFRVEPENAGDEGGAAFTVARTAVDPAYVKGPQPPGEGGDPEPPGGSDELPPVPGTSYRASGDGRTLTVNFWGGVCDAYAAEATETADTVSVEITVPNPDPARVCIALAEEQSVTVTLREPLGDRRVVDAASGEVLPRQG</sequence>
<gene>
    <name evidence="2" type="ORF">GCM10023329_09950</name>
</gene>
<dbReference type="EMBL" id="BAABJV010000002">
    <property type="protein sequence ID" value="GAA4765907.1"/>
    <property type="molecule type" value="Genomic_DNA"/>
</dbReference>